<feature type="transmembrane region" description="Helical" evidence="2">
    <location>
        <begin position="92"/>
        <end position="117"/>
    </location>
</feature>
<dbReference type="InterPro" id="IPR045325">
    <property type="entry name" value="TMEM70/TMEM186/TMEM223"/>
</dbReference>
<dbReference type="AlphaFoldDB" id="A0AAN7P0H8"/>
<dbReference type="EMBL" id="JARPUR010000004">
    <property type="protein sequence ID" value="KAK4877645.1"/>
    <property type="molecule type" value="Genomic_DNA"/>
</dbReference>
<dbReference type="GO" id="GO:0031966">
    <property type="term" value="C:mitochondrial membrane"/>
    <property type="evidence" value="ECO:0007669"/>
    <property type="project" value="TreeGrafter"/>
</dbReference>
<feature type="transmembrane region" description="Helical" evidence="2">
    <location>
        <begin position="66"/>
        <end position="86"/>
    </location>
</feature>
<evidence type="ECO:0000313" key="4">
    <source>
        <dbReference type="Proteomes" id="UP001353858"/>
    </source>
</evidence>
<dbReference type="Pfam" id="PF06979">
    <property type="entry name" value="TMEM70"/>
    <property type="match status" value="1"/>
</dbReference>
<dbReference type="PANTHER" id="PTHR13281:SF0">
    <property type="entry name" value="TRANSMEMBRANE PROTEIN 70, MITOCHONDRIAL"/>
    <property type="match status" value="1"/>
</dbReference>
<dbReference type="GO" id="GO:0033615">
    <property type="term" value="P:mitochondrial proton-transporting ATP synthase complex assembly"/>
    <property type="evidence" value="ECO:0007669"/>
    <property type="project" value="TreeGrafter"/>
</dbReference>
<protein>
    <recommendedName>
        <fullName evidence="5">Transmembrane protein 70</fullName>
    </recommendedName>
</protein>
<evidence type="ECO:0008006" key="5">
    <source>
        <dbReference type="Google" id="ProtNLM"/>
    </source>
</evidence>
<keyword evidence="2" id="KW-1133">Transmembrane helix</keyword>
<evidence type="ECO:0000256" key="2">
    <source>
        <dbReference type="SAM" id="Phobius"/>
    </source>
</evidence>
<dbReference type="Proteomes" id="UP001353858">
    <property type="component" value="Unassembled WGS sequence"/>
</dbReference>
<organism evidence="3 4">
    <name type="scientific">Aquatica leii</name>
    <dbReference type="NCBI Taxonomy" id="1421715"/>
    <lineage>
        <taxon>Eukaryota</taxon>
        <taxon>Metazoa</taxon>
        <taxon>Ecdysozoa</taxon>
        <taxon>Arthropoda</taxon>
        <taxon>Hexapoda</taxon>
        <taxon>Insecta</taxon>
        <taxon>Pterygota</taxon>
        <taxon>Neoptera</taxon>
        <taxon>Endopterygota</taxon>
        <taxon>Coleoptera</taxon>
        <taxon>Polyphaga</taxon>
        <taxon>Elateriformia</taxon>
        <taxon>Elateroidea</taxon>
        <taxon>Lampyridae</taxon>
        <taxon>Luciolinae</taxon>
        <taxon>Aquatica</taxon>
    </lineage>
</organism>
<sequence>MSLQIYSRLLPQILKNVQKKQIIFTNYKAIPVCLCKFQSTQTNQTNSNEILVYTGILTTQLRAVKLFSLLTSLTGIMAQPVLYSQLMSLGNVPLIVVAWSFFGFFTLGTPILLHMIAKKYVTQLRYKVDTDSYIATTVNLVNFKKDLEFKPDDVKVPEGLGMFTSFIAKGSPLFVEPRLFEDPKHYGKIMGYDKPIDMKLYQTSLNNKKNN</sequence>
<keyword evidence="2" id="KW-0812">Transmembrane</keyword>
<comment type="caution">
    <text evidence="3">The sequence shown here is derived from an EMBL/GenBank/DDBJ whole genome shotgun (WGS) entry which is preliminary data.</text>
</comment>
<dbReference type="InterPro" id="IPR009724">
    <property type="entry name" value="TMEM70"/>
</dbReference>
<gene>
    <name evidence="3" type="ORF">RN001_010151</name>
</gene>
<proteinExistence type="inferred from homology"/>
<dbReference type="PANTHER" id="PTHR13281">
    <property type="entry name" value="TRANSMEMBRANE PROTEIN 70, MITOCHONDRIAL"/>
    <property type="match status" value="1"/>
</dbReference>
<name>A0AAN7P0H8_9COLE</name>
<evidence type="ECO:0000256" key="1">
    <source>
        <dbReference type="ARBA" id="ARBA00005280"/>
    </source>
</evidence>
<reference evidence="4" key="1">
    <citation type="submission" date="2023-01" db="EMBL/GenBank/DDBJ databases">
        <title>Key to firefly adult light organ development and bioluminescence: homeobox transcription factors regulate luciferase expression and transportation to peroxisome.</title>
        <authorList>
            <person name="Fu X."/>
        </authorList>
    </citation>
    <scope>NUCLEOTIDE SEQUENCE [LARGE SCALE GENOMIC DNA]</scope>
</reference>
<comment type="similarity">
    <text evidence="1">Belongs to the TMEM70 family.</text>
</comment>
<keyword evidence="2" id="KW-0472">Membrane</keyword>
<accession>A0AAN7P0H8</accession>
<evidence type="ECO:0000313" key="3">
    <source>
        <dbReference type="EMBL" id="KAK4877645.1"/>
    </source>
</evidence>
<keyword evidence="4" id="KW-1185">Reference proteome</keyword>